<feature type="transmembrane region" description="Helical" evidence="2">
    <location>
        <begin position="34"/>
        <end position="55"/>
    </location>
</feature>
<evidence type="ECO:0000256" key="1">
    <source>
        <dbReference type="SAM" id="Coils"/>
    </source>
</evidence>
<dbReference type="EMBL" id="CAJOBJ010119912">
    <property type="protein sequence ID" value="CAF4671088.1"/>
    <property type="molecule type" value="Genomic_DNA"/>
</dbReference>
<keyword evidence="1" id="KW-0175">Coiled coil</keyword>
<organism evidence="3 5">
    <name type="scientific">Rotaria magnacalcarata</name>
    <dbReference type="NCBI Taxonomy" id="392030"/>
    <lineage>
        <taxon>Eukaryota</taxon>
        <taxon>Metazoa</taxon>
        <taxon>Spiralia</taxon>
        <taxon>Gnathifera</taxon>
        <taxon>Rotifera</taxon>
        <taxon>Eurotatoria</taxon>
        <taxon>Bdelloidea</taxon>
        <taxon>Philodinida</taxon>
        <taxon>Philodinidae</taxon>
        <taxon>Rotaria</taxon>
    </lineage>
</organism>
<dbReference type="AlphaFoldDB" id="A0A815YTL6"/>
<accession>A0A815YTL6</accession>
<keyword evidence="2" id="KW-0472">Membrane</keyword>
<dbReference type="Proteomes" id="UP000681720">
    <property type="component" value="Unassembled WGS sequence"/>
</dbReference>
<evidence type="ECO:0000313" key="4">
    <source>
        <dbReference type="EMBL" id="CAF4671088.1"/>
    </source>
</evidence>
<dbReference type="OrthoDB" id="10414897at2759"/>
<evidence type="ECO:0000256" key="2">
    <source>
        <dbReference type="SAM" id="Phobius"/>
    </source>
</evidence>
<comment type="caution">
    <text evidence="3">The sequence shown here is derived from an EMBL/GenBank/DDBJ whole genome shotgun (WGS) entry which is preliminary data.</text>
</comment>
<keyword evidence="2" id="KW-0812">Transmembrane</keyword>
<reference evidence="3" key="1">
    <citation type="submission" date="2021-02" db="EMBL/GenBank/DDBJ databases">
        <authorList>
            <person name="Nowell W R."/>
        </authorList>
    </citation>
    <scope>NUCLEOTIDE SEQUENCE</scope>
</reference>
<sequence length="267" mass="30562">MTTEVCHLLPLSHAANIPSCNVTTQRHKRSRFRLISLGVGVISMGLSIANSIQMLNLQEQVEMVENTLSELSQTMQIHEAKLAKIQQNQIKIAEQLQVTQHAINDIIPVLDSHSQALNTLKTDIERLHINFQRSSICLAITQIFRNQLTLNFLSPDDLQKVVYHVIEQGNLTFNAHHGSIPIVEFITKLLVRQQIDFIPSSQYENQNPQEIGRIVITSFFAVPQQEQTSFHVYKLLTMPYLYKNQTIQLSHIPRYWAINPTDNTTME</sequence>
<dbReference type="EMBL" id="CAJNOW010009993">
    <property type="protein sequence ID" value="CAF1574735.1"/>
    <property type="molecule type" value="Genomic_DNA"/>
</dbReference>
<feature type="coiled-coil region" evidence="1">
    <location>
        <begin position="54"/>
        <end position="88"/>
    </location>
</feature>
<gene>
    <name evidence="4" type="ORF">GIL414_LOCUS41889</name>
    <name evidence="3" type="ORF">KQP761_LOCUS19536</name>
</gene>
<keyword evidence="2" id="KW-1133">Transmembrane helix</keyword>
<name>A0A815YTL6_9BILA</name>
<protein>
    <submittedName>
        <fullName evidence="3">Uncharacterized protein</fullName>
    </submittedName>
</protein>
<evidence type="ECO:0000313" key="5">
    <source>
        <dbReference type="Proteomes" id="UP000663834"/>
    </source>
</evidence>
<evidence type="ECO:0000313" key="3">
    <source>
        <dbReference type="EMBL" id="CAF1574735.1"/>
    </source>
</evidence>
<proteinExistence type="predicted"/>
<dbReference type="Proteomes" id="UP000663834">
    <property type="component" value="Unassembled WGS sequence"/>
</dbReference>